<evidence type="ECO:0000259" key="2">
    <source>
        <dbReference type="Pfam" id="PF08450"/>
    </source>
</evidence>
<evidence type="ECO:0000256" key="1">
    <source>
        <dbReference type="ARBA" id="ARBA00008853"/>
    </source>
</evidence>
<evidence type="ECO:0000313" key="3">
    <source>
        <dbReference type="EMBL" id="MBP1852978.1"/>
    </source>
</evidence>
<organism evidence="3 4">
    <name type="scientific">Rhizobium halophytocola</name>
    <dbReference type="NCBI Taxonomy" id="735519"/>
    <lineage>
        <taxon>Bacteria</taxon>
        <taxon>Pseudomonadati</taxon>
        <taxon>Pseudomonadota</taxon>
        <taxon>Alphaproteobacteria</taxon>
        <taxon>Hyphomicrobiales</taxon>
        <taxon>Rhizobiaceae</taxon>
        <taxon>Rhizobium/Agrobacterium group</taxon>
        <taxon>Rhizobium</taxon>
    </lineage>
</organism>
<dbReference type="InterPro" id="IPR005511">
    <property type="entry name" value="SMP-30"/>
</dbReference>
<dbReference type="PANTHER" id="PTHR10907:SF47">
    <property type="entry name" value="REGUCALCIN"/>
    <property type="match status" value="1"/>
</dbReference>
<dbReference type="RefSeq" id="WP_209948305.1">
    <property type="nucleotide sequence ID" value="NZ_JAGGJU010000014.1"/>
</dbReference>
<dbReference type="PANTHER" id="PTHR10907">
    <property type="entry name" value="REGUCALCIN"/>
    <property type="match status" value="1"/>
</dbReference>
<evidence type="ECO:0000313" key="4">
    <source>
        <dbReference type="Proteomes" id="UP000759443"/>
    </source>
</evidence>
<dbReference type="EMBL" id="JAGGJU010000014">
    <property type="protein sequence ID" value="MBP1852978.1"/>
    <property type="molecule type" value="Genomic_DNA"/>
</dbReference>
<keyword evidence="4" id="KW-1185">Reference proteome</keyword>
<dbReference type="SUPFAM" id="SSF63829">
    <property type="entry name" value="Calcium-dependent phosphotriesterase"/>
    <property type="match status" value="1"/>
</dbReference>
<reference evidence="3 4" key="1">
    <citation type="submission" date="2021-03" db="EMBL/GenBank/DDBJ databases">
        <title>Genomic Encyclopedia of Type Strains, Phase IV (KMG-IV): sequencing the most valuable type-strain genomes for metagenomic binning, comparative biology and taxonomic classification.</title>
        <authorList>
            <person name="Goeker M."/>
        </authorList>
    </citation>
    <scope>NUCLEOTIDE SEQUENCE [LARGE SCALE GENOMIC DNA]</scope>
    <source>
        <strain evidence="3 4">DSM 21600</strain>
    </source>
</reference>
<name>A0ABS4E4V6_9HYPH</name>
<comment type="caution">
    <text evidence="3">The sequence shown here is derived from an EMBL/GenBank/DDBJ whole genome shotgun (WGS) entry which is preliminary data.</text>
</comment>
<dbReference type="Proteomes" id="UP000759443">
    <property type="component" value="Unassembled WGS sequence"/>
</dbReference>
<dbReference type="Gene3D" id="2.120.10.30">
    <property type="entry name" value="TolB, C-terminal domain"/>
    <property type="match status" value="1"/>
</dbReference>
<dbReference type="InterPro" id="IPR013658">
    <property type="entry name" value="SGL"/>
</dbReference>
<dbReference type="PRINTS" id="PR01790">
    <property type="entry name" value="SMP30FAMILY"/>
</dbReference>
<protein>
    <submittedName>
        <fullName evidence="3">Sugar lactone lactonase YvrE</fullName>
    </submittedName>
</protein>
<feature type="domain" description="SMP-30/Gluconolactonase/LRE-like region" evidence="2">
    <location>
        <begin position="13"/>
        <end position="254"/>
    </location>
</feature>
<gene>
    <name evidence="3" type="ORF">J2Z17_004437</name>
</gene>
<dbReference type="InterPro" id="IPR011042">
    <property type="entry name" value="6-blade_b-propeller_TolB-like"/>
</dbReference>
<comment type="similarity">
    <text evidence="1">Belongs to the SMP-30/CGR1 family.</text>
</comment>
<dbReference type="Pfam" id="PF08450">
    <property type="entry name" value="SGL"/>
    <property type="match status" value="1"/>
</dbReference>
<sequence length="293" mass="31964">MAFDIALDIRAELGESPVWSTAEQTLYFVDIKGQSIHAFRPGTGVHQRIVVPEDIGCIGLRHGGGFIAGLRSGIWLIGAEGTLERKLADNPEDTTNSRFNDGKVAPGNRFMLGTIDEQRRGQTASIYRYHDGRLEAVASGLTTSNGLAFSPDGRTLYHSDTPRRTVWRRDYQPDTGALGDPSVFIQTREEDGRPDGAAVDAEGCYWVALYVGGRVRRYSPDGRLLEEHLLPVRCPTMVAFGGADLRTLYVTSARAGRSDDELQAHPHSGSLFSMAVTVPGLPAVAFDASREMQ</sequence>
<proteinExistence type="inferred from homology"/>
<accession>A0ABS4E4V6</accession>